<gene>
    <name evidence="1" type="ORF">FISHEDRAFT_55881</name>
</gene>
<name>A0A0D7AMI1_9AGAR</name>
<keyword evidence="2" id="KW-1185">Reference proteome</keyword>
<evidence type="ECO:0000313" key="2">
    <source>
        <dbReference type="Proteomes" id="UP000054144"/>
    </source>
</evidence>
<dbReference type="EMBL" id="KN881642">
    <property type="protein sequence ID" value="KIY52521.1"/>
    <property type="molecule type" value="Genomic_DNA"/>
</dbReference>
<organism evidence="1 2">
    <name type="scientific">Fistulina hepatica ATCC 64428</name>
    <dbReference type="NCBI Taxonomy" id="1128425"/>
    <lineage>
        <taxon>Eukaryota</taxon>
        <taxon>Fungi</taxon>
        <taxon>Dikarya</taxon>
        <taxon>Basidiomycota</taxon>
        <taxon>Agaricomycotina</taxon>
        <taxon>Agaricomycetes</taxon>
        <taxon>Agaricomycetidae</taxon>
        <taxon>Agaricales</taxon>
        <taxon>Fistulinaceae</taxon>
        <taxon>Fistulina</taxon>
    </lineage>
</organism>
<protein>
    <submittedName>
        <fullName evidence="1">Uncharacterized protein</fullName>
    </submittedName>
</protein>
<accession>A0A0D7AMI1</accession>
<dbReference type="AlphaFoldDB" id="A0A0D7AMI1"/>
<proteinExistence type="predicted"/>
<evidence type="ECO:0000313" key="1">
    <source>
        <dbReference type="EMBL" id="KIY52521.1"/>
    </source>
</evidence>
<reference evidence="1 2" key="1">
    <citation type="journal article" date="2015" name="Fungal Genet. Biol.">
        <title>Evolution of novel wood decay mechanisms in Agaricales revealed by the genome sequences of Fistulina hepatica and Cylindrobasidium torrendii.</title>
        <authorList>
            <person name="Floudas D."/>
            <person name="Held B.W."/>
            <person name="Riley R."/>
            <person name="Nagy L.G."/>
            <person name="Koehler G."/>
            <person name="Ransdell A.S."/>
            <person name="Younus H."/>
            <person name="Chow J."/>
            <person name="Chiniquy J."/>
            <person name="Lipzen A."/>
            <person name="Tritt A."/>
            <person name="Sun H."/>
            <person name="Haridas S."/>
            <person name="LaButti K."/>
            <person name="Ohm R.A."/>
            <person name="Kues U."/>
            <person name="Blanchette R.A."/>
            <person name="Grigoriev I.V."/>
            <person name="Minto R.E."/>
            <person name="Hibbett D.S."/>
        </authorList>
    </citation>
    <scope>NUCLEOTIDE SEQUENCE [LARGE SCALE GENOMIC DNA]</scope>
    <source>
        <strain evidence="1 2">ATCC 64428</strain>
    </source>
</reference>
<sequence>MLSHEGQRWMSSDPPTLFGGLESPALRKAMTLHNPGANAEQSYCDCRLLFDFQFMLCFYVMLYFYIKCYTDLSTTLYTRTQRHTIDVKKVPVDMLLRRGTVRAYTSSYRRRRRVKEFSFTVYGTKRGGRDSSPVLVP</sequence>
<dbReference type="Proteomes" id="UP000054144">
    <property type="component" value="Unassembled WGS sequence"/>
</dbReference>